<reference evidence="4 5" key="1">
    <citation type="submission" date="2021-07" db="EMBL/GenBank/DDBJ databases">
        <title>Paenibacillus radiodurans sp. nov., isolated from the southeastern edge of Tengger Desert.</title>
        <authorList>
            <person name="Zhang G."/>
        </authorList>
    </citation>
    <scope>NUCLEOTIDE SEQUENCE [LARGE SCALE GENOMIC DNA]</scope>
    <source>
        <strain evidence="4 5">DT7-4</strain>
    </source>
</reference>
<dbReference type="EMBL" id="JAHZIJ010000001">
    <property type="protein sequence ID" value="MBW7473836.1"/>
    <property type="molecule type" value="Genomic_DNA"/>
</dbReference>
<dbReference type="Pfam" id="PF07963">
    <property type="entry name" value="N_methyl"/>
    <property type="match status" value="1"/>
</dbReference>
<dbReference type="RefSeq" id="WP_219871028.1">
    <property type="nucleotide sequence ID" value="NZ_JAHZIJ010000001.1"/>
</dbReference>
<comment type="subcellular location">
    <subcellularLocation>
        <location evidence="1">Cell surface</location>
    </subcellularLocation>
</comment>
<comment type="caution">
    <text evidence="4">The sequence shown here is derived from an EMBL/GenBank/DDBJ whole genome shotgun (WGS) entry which is preliminary data.</text>
</comment>
<evidence type="ECO:0000313" key="5">
    <source>
        <dbReference type="Proteomes" id="UP000812277"/>
    </source>
</evidence>
<dbReference type="InterPro" id="IPR012902">
    <property type="entry name" value="N_methyl_site"/>
</dbReference>
<name>A0ABS7D1U1_9BACL</name>
<dbReference type="Proteomes" id="UP000812277">
    <property type="component" value="Unassembled WGS sequence"/>
</dbReference>
<organism evidence="4 5">
    <name type="scientific">Paenibacillus oenotherae</name>
    <dbReference type="NCBI Taxonomy" id="1435645"/>
    <lineage>
        <taxon>Bacteria</taxon>
        <taxon>Bacillati</taxon>
        <taxon>Bacillota</taxon>
        <taxon>Bacilli</taxon>
        <taxon>Bacillales</taxon>
        <taxon>Paenibacillaceae</taxon>
        <taxon>Paenibacillus</taxon>
    </lineage>
</organism>
<keyword evidence="5" id="KW-1185">Reference proteome</keyword>
<feature type="transmembrane region" description="Helical" evidence="3">
    <location>
        <begin position="20"/>
        <end position="42"/>
    </location>
</feature>
<evidence type="ECO:0000256" key="3">
    <source>
        <dbReference type="SAM" id="Phobius"/>
    </source>
</evidence>
<proteinExistence type="predicted"/>
<accession>A0ABS7D1U1</accession>
<keyword evidence="3" id="KW-0472">Membrane</keyword>
<protein>
    <submittedName>
        <fullName evidence="4">Prepilin-type N-terminal cleavage/methylation domain-containing protein</fullName>
    </submittedName>
</protein>
<dbReference type="PROSITE" id="PS00409">
    <property type="entry name" value="PROKAR_NTER_METHYL"/>
    <property type="match status" value="1"/>
</dbReference>
<evidence type="ECO:0000313" key="4">
    <source>
        <dbReference type="EMBL" id="MBW7473836.1"/>
    </source>
</evidence>
<keyword evidence="2" id="KW-0178">Competence</keyword>
<sequence>MPIHMNNDRGLTLIEVLGSIAITVIVLSTAIALFMGITDLSYSRGDGRNAQKDATYALSQISARLQDSNSVYKPNNNNELRFSTFANGLKSYKAIYYSAATQELWLYDFNAGSSTESFCNTTAGADISFLSNSGFYINGFKLADNVVVAPSYTYTASGVTQPIIGSYGSNQRINITITSQPSTKTTTSGGKHTPGSFQVRTSVKLYKY</sequence>
<evidence type="ECO:0000256" key="2">
    <source>
        <dbReference type="ARBA" id="ARBA00023287"/>
    </source>
</evidence>
<gene>
    <name evidence="4" type="ORF">K0T92_03645</name>
</gene>
<keyword evidence="3" id="KW-0812">Transmembrane</keyword>
<evidence type="ECO:0000256" key="1">
    <source>
        <dbReference type="ARBA" id="ARBA00004241"/>
    </source>
</evidence>
<keyword evidence="3" id="KW-1133">Transmembrane helix</keyword>